<dbReference type="Pfam" id="PF01420">
    <property type="entry name" value="Methylase_S"/>
    <property type="match status" value="2"/>
</dbReference>
<dbReference type="SUPFAM" id="SSF116734">
    <property type="entry name" value="DNA methylase specificity domain"/>
    <property type="match status" value="2"/>
</dbReference>
<sequence>MKTKPIQQNIPDGWQEPKLASIGVFSKGSGITKEELSNTGHNAIRYGELYTKFNFKIENIYSYIPTKIIPMTTKIKYGDILFAGSGETIEEIGKSAAYLLHEDCYAGGDLIIFRPKNTNSLFLSYLLNVGEGRKKLRELGQGQAIVHIYKSDIENIKLNLPPLPEQNRIVAVLETWDKAIEKLTKKIESKGRIKKGLMQNLLTGKKRLIGYTDKWRFIKLGQIASFKKGKGLSKSELLPTGRYEAIHYGELFTKYNEKIEYILSKTNSYSNMFLSKKNDILMPTSDVTPRGLSTASYVDKDGIILGGDILVIRSSRDLNGLYFAYYVKSNKKEVIKLVSGSTVFHLYGSDMAKFKLNLPPLKEQESISNVLTIADKEIKELKNKLSLLKDQKKYLLNNLITGKIRTTVNMANSPQLKIGPT</sequence>
<evidence type="ECO:0000259" key="5">
    <source>
        <dbReference type="Pfam" id="PF01420"/>
    </source>
</evidence>
<dbReference type="PANTHER" id="PTHR30408:SF12">
    <property type="entry name" value="TYPE I RESTRICTION ENZYME MJAVIII SPECIFICITY SUBUNIT"/>
    <property type="match status" value="1"/>
</dbReference>
<organism evidence="6 7">
    <name type="scientific">Candidatus Roizmanbacteria bacterium CG11_big_fil_rev_8_21_14_0_20_37_16</name>
    <dbReference type="NCBI Taxonomy" id="1974857"/>
    <lineage>
        <taxon>Bacteria</taxon>
        <taxon>Candidatus Roizmaniibacteriota</taxon>
    </lineage>
</organism>
<dbReference type="GO" id="GO:0003677">
    <property type="term" value="F:DNA binding"/>
    <property type="evidence" value="ECO:0007669"/>
    <property type="project" value="UniProtKB-KW"/>
</dbReference>
<feature type="domain" description="Type I restriction modification DNA specificity" evidence="5">
    <location>
        <begin position="213"/>
        <end position="381"/>
    </location>
</feature>
<dbReference type="GO" id="GO:0009307">
    <property type="term" value="P:DNA restriction-modification system"/>
    <property type="evidence" value="ECO:0007669"/>
    <property type="project" value="UniProtKB-KW"/>
</dbReference>
<comment type="similarity">
    <text evidence="1">Belongs to the type-I restriction system S methylase family.</text>
</comment>
<feature type="coiled-coil region" evidence="4">
    <location>
        <begin position="371"/>
        <end position="398"/>
    </location>
</feature>
<dbReference type="EMBL" id="PCVK01000032">
    <property type="protein sequence ID" value="PIQ71840.1"/>
    <property type="molecule type" value="Genomic_DNA"/>
</dbReference>
<dbReference type="InterPro" id="IPR044946">
    <property type="entry name" value="Restrct_endonuc_typeI_TRD_sf"/>
</dbReference>
<keyword evidence="2" id="KW-0680">Restriction system</keyword>
<gene>
    <name evidence="6" type="ORF">COV87_01145</name>
</gene>
<evidence type="ECO:0000313" key="7">
    <source>
        <dbReference type="Proteomes" id="UP000229497"/>
    </source>
</evidence>
<reference evidence="6 7" key="1">
    <citation type="submission" date="2017-09" db="EMBL/GenBank/DDBJ databases">
        <title>Depth-based differentiation of microbial function through sediment-hosted aquifers and enrichment of novel symbionts in the deep terrestrial subsurface.</title>
        <authorList>
            <person name="Probst A.J."/>
            <person name="Ladd B."/>
            <person name="Jarett J.K."/>
            <person name="Geller-Mcgrath D.E."/>
            <person name="Sieber C.M."/>
            <person name="Emerson J.B."/>
            <person name="Anantharaman K."/>
            <person name="Thomas B.C."/>
            <person name="Malmstrom R."/>
            <person name="Stieglmeier M."/>
            <person name="Klingl A."/>
            <person name="Woyke T."/>
            <person name="Ryan C.M."/>
            <person name="Banfield J.F."/>
        </authorList>
    </citation>
    <scope>NUCLEOTIDE SEQUENCE [LARGE SCALE GENOMIC DNA]</scope>
    <source>
        <strain evidence="6">CG11_big_fil_rev_8_21_14_0_20_37_16</strain>
    </source>
</reference>
<evidence type="ECO:0000313" key="6">
    <source>
        <dbReference type="EMBL" id="PIQ71840.1"/>
    </source>
</evidence>
<dbReference type="AlphaFoldDB" id="A0A2H0KKQ6"/>
<dbReference type="InterPro" id="IPR000055">
    <property type="entry name" value="Restrct_endonuc_typeI_TRD"/>
</dbReference>
<proteinExistence type="inferred from homology"/>
<evidence type="ECO:0000256" key="2">
    <source>
        <dbReference type="ARBA" id="ARBA00022747"/>
    </source>
</evidence>
<feature type="domain" description="Type I restriction modification DNA specificity" evidence="5">
    <location>
        <begin position="11"/>
        <end position="187"/>
    </location>
</feature>
<dbReference type="PANTHER" id="PTHR30408">
    <property type="entry name" value="TYPE-1 RESTRICTION ENZYME ECOKI SPECIFICITY PROTEIN"/>
    <property type="match status" value="1"/>
</dbReference>
<keyword evidence="4" id="KW-0175">Coiled coil</keyword>
<keyword evidence="6" id="KW-0255">Endonuclease</keyword>
<evidence type="ECO:0000256" key="1">
    <source>
        <dbReference type="ARBA" id="ARBA00010923"/>
    </source>
</evidence>
<evidence type="ECO:0000256" key="4">
    <source>
        <dbReference type="SAM" id="Coils"/>
    </source>
</evidence>
<dbReference type="Gene3D" id="3.90.220.20">
    <property type="entry name" value="DNA methylase specificity domains"/>
    <property type="match status" value="2"/>
</dbReference>
<keyword evidence="6" id="KW-0540">Nuclease</keyword>
<name>A0A2H0KKQ6_9BACT</name>
<comment type="caution">
    <text evidence="6">The sequence shown here is derived from an EMBL/GenBank/DDBJ whole genome shotgun (WGS) entry which is preliminary data.</text>
</comment>
<keyword evidence="3" id="KW-0238">DNA-binding</keyword>
<protein>
    <submittedName>
        <fullName evidence="6">Restriction endonuclease subunit S</fullName>
    </submittedName>
</protein>
<keyword evidence="6" id="KW-0378">Hydrolase</keyword>
<dbReference type="CDD" id="cd17268">
    <property type="entry name" value="RMtype1_S_Ara36733I_TRD1-CR1_like"/>
    <property type="match status" value="1"/>
</dbReference>
<accession>A0A2H0KKQ6</accession>
<dbReference type="Proteomes" id="UP000229497">
    <property type="component" value="Unassembled WGS sequence"/>
</dbReference>
<dbReference type="Gene3D" id="1.10.287.1120">
    <property type="entry name" value="Bipartite methylase S protein"/>
    <property type="match status" value="1"/>
</dbReference>
<evidence type="ECO:0000256" key="3">
    <source>
        <dbReference type="ARBA" id="ARBA00023125"/>
    </source>
</evidence>
<dbReference type="InterPro" id="IPR052021">
    <property type="entry name" value="Type-I_RS_S_subunit"/>
</dbReference>
<dbReference type="GO" id="GO:0004519">
    <property type="term" value="F:endonuclease activity"/>
    <property type="evidence" value="ECO:0007669"/>
    <property type="project" value="UniProtKB-KW"/>
</dbReference>